<dbReference type="InterPro" id="IPR011990">
    <property type="entry name" value="TPR-like_helical_dom_sf"/>
</dbReference>
<gene>
    <name evidence="2" type="ORF">DTL70_24005</name>
</gene>
<dbReference type="PRINTS" id="PR00364">
    <property type="entry name" value="DISEASERSIST"/>
</dbReference>
<dbReference type="EMBL" id="QOIN01000048">
    <property type="protein sequence ID" value="RCG19779.1"/>
    <property type="molecule type" value="Genomic_DNA"/>
</dbReference>
<dbReference type="PANTHER" id="PTHR47691">
    <property type="entry name" value="REGULATOR-RELATED"/>
    <property type="match status" value="1"/>
</dbReference>
<dbReference type="Proteomes" id="UP000252914">
    <property type="component" value="Unassembled WGS sequence"/>
</dbReference>
<organism evidence="2 3">
    <name type="scientific">Streptomyces diacarni</name>
    <dbReference type="NCBI Taxonomy" id="2800381"/>
    <lineage>
        <taxon>Bacteria</taxon>
        <taxon>Bacillati</taxon>
        <taxon>Actinomycetota</taxon>
        <taxon>Actinomycetes</taxon>
        <taxon>Kitasatosporales</taxon>
        <taxon>Streptomycetaceae</taxon>
        <taxon>Streptomyces</taxon>
    </lineage>
</organism>
<name>A0A367EPX0_9ACTN</name>
<comment type="caution">
    <text evidence="2">The sequence shown here is derived from an EMBL/GenBank/DDBJ whole genome shotgun (WGS) entry which is preliminary data.</text>
</comment>
<protein>
    <recommendedName>
        <fullName evidence="1">Orc1-like AAA ATPase domain-containing protein</fullName>
    </recommendedName>
</protein>
<dbReference type="PANTHER" id="PTHR47691:SF3">
    <property type="entry name" value="HTH-TYPE TRANSCRIPTIONAL REGULATOR RV0890C-RELATED"/>
    <property type="match status" value="1"/>
</dbReference>
<keyword evidence="3" id="KW-1185">Reference proteome</keyword>
<dbReference type="InterPro" id="IPR041664">
    <property type="entry name" value="AAA_16"/>
</dbReference>
<accession>A0A367EPX0</accession>
<evidence type="ECO:0000259" key="1">
    <source>
        <dbReference type="Pfam" id="PF13191"/>
    </source>
</evidence>
<dbReference type="InterPro" id="IPR027417">
    <property type="entry name" value="P-loop_NTPase"/>
</dbReference>
<dbReference type="AlphaFoldDB" id="A0A367EPX0"/>
<reference evidence="2 3" key="1">
    <citation type="submission" date="2018-06" db="EMBL/GenBank/DDBJ databases">
        <title>Streptomyces reniochalinae sp. nov. and Streptomyces diacarnus sp. nov. from marine sponges.</title>
        <authorList>
            <person name="Li L."/>
        </authorList>
    </citation>
    <scope>NUCLEOTIDE SEQUENCE [LARGE SCALE GENOMIC DNA]</scope>
    <source>
        <strain evidence="2 3">LHW51701</strain>
    </source>
</reference>
<evidence type="ECO:0000313" key="2">
    <source>
        <dbReference type="EMBL" id="RCG19779.1"/>
    </source>
</evidence>
<evidence type="ECO:0000313" key="3">
    <source>
        <dbReference type="Proteomes" id="UP000252914"/>
    </source>
</evidence>
<sequence>MNEQGASGDVTRNLVTGRAVIHGSVIQANRIEALNLPAYEPPRPRQVPPLTRDFVNRDRELAELDAAAAAAVSGQGPRIVLLSGLGGIGKTELLSRWTGSDHHLRWFPQGQLYVDLEELRQDGAADVCAVLRDFLLDLGVHPDVVPHERRRLSSLYRSVSANGGLLVVVDNAQHAAEVRGLVPSTGLLVVTSRRLLPALVARDGAHPISVDPLDERAASRLMAGLRRAQPSREDATAREALPEGASVVLARLCDGMPLALLTVGEWLAARSHLDLDLDETLRSFGPERMLTAVSGDGSPSMSAILDTVHAQLPASAQRLYALLGAAELVSFTTPLVRSVVGDQADDAVGALYRSHLLTGTANPGRFRPHDLVRAHARALAVRLPEEERRSLAFAAAAFYATAAAHADRLTLGEARFRLQEPPGPLPPGLFETGAQALDWLDGERGNLLPVVRAAMTHERYDEVWRLCESLWAWFHSRRPYAVWRPVQECGVEAAQWAGRRDAEIRMRNQLARHDYHKGLYDSAEQQLSVAGTLCEVIGRPVLSGMVHETRGLIALAQERHADALPLFRQALHANEQADDRHGVTVQTYNLAQAHVAAGDFAAALTLLEEAADRAAGSTMLTRIELVRARALRGLGSMEAALEAAVTGAEQSAALGWHTKLDEALAFLTGLAGDADTAEDSRLRRACDAKLRELRQIVGAVPDGD</sequence>
<feature type="domain" description="Orc1-like AAA ATPase" evidence="1">
    <location>
        <begin position="54"/>
        <end position="205"/>
    </location>
</feature>
<dbReference type="Gene3D" id="3.40.50.300">
    <property type="entry name" value="P-loop containing nucleotide triphosphate hydrolases"/>
    <property type="match status" value="1"/>
</dbReference>
<dbReference type="Gene3D" id="1.25.40.10">
    <property type="entry name" value="Tetratricopeptide repeat domain"/>
    <property type="match status" value="1"/>
</dbReference>
<dbReference type="SUPFAM" id="SSF52540">
    <property type="entry name" value="P-loop containing nucleoside triphosphate hydrolases"/>
    <property type="match status" value="1"/>
</dbReference>
<dbReference type="SUPFAM" id="SSF48452">
    <property type="entry name" value="TPR-like"/>
    <property type="match status" value="1"/>
</dbReference>
<dbReference type="RefSeq" id="WP_114024034.1">
    <property type="nucleotide sequence ID" value="NZ_QOIN01000048.1"/>
</dbReference>
<dbReference type="Pfam" id="PF13191">
    <property type="entry name" value="AAA_16"/>
    <property type="match status" value="1"/>
</dbReference>
<proteinExistence type="predicted"/>